<dbReference type="Proteomes" id="UP000886111">
    <property type="component" value="Unassembled WGS sequence"/>
</dbReference>
<dbReference type="GO" id="GO:0004674">
    <property type="term" value="F:protein serine/threonine kinase activity"/>
    <property type="evidence" value="ECO:0007669"/>
    <property type="project" value="UniProtKB-EC"/>
</dbReference>
<evidence type="ECO:0000256" key="1">
    <source>
        <dbReference type="ARBA" id="ARBA00012513"/>
    </source>
</evidence>
<feature type="coiled-coil region" evidence="7">
    <location>
        <begin position="486"/>
        <end position="552"/>
    </location>
</feature>
<gene>
    <name evidence="9" type="primary">kaiC</name>
    <name evidence="9" type="ORF">ENL21_08195</name>
</gene>
<dbReference type="EMBL" id="DRTD01000604">
    <property type="protein sequence ID" value="HHE55748.1"/>
    <property type="molecule type" value="Genomic_DNA"/>
</dbReference>
<evidence type="ECO:0000256" key="7">
    <source>
        <dbReference type="SAM" id="Coils"/>
    </source>
</evidence>
<accession>A0A7V5LJ45</accession>
<dbReference type="InterPro" id="IPR010624">
    <property type="entry name" value="KaiC_dom"/>
</dbReference>
<evidence type="ECO:0000313" key="9">
    <source>
        <dbReference type="EMBL" id="HHE55748.1"/>
    </source>
</evidence>
<dbReference type="InterPro" id="IPR014774">
    <property type="entry name" value="KaiC-like_dom"/>
</dbReference>
<keyword evidence="4" id="KW-0677">Repeat</keyword>
<dbReference type="PROSITE" id="PS51146">
    <property type="entry name" value="KAIC"/>
    <property type="match status" value="2"/>
</dbReference>
<dbReference type="EC" id="2.7.11.1" evidence="1"/>
<dbReference type="PANTHER" id="PTHR42926">
    <property type="match status" value="1"/>
</dbReference>
<organism evidence="9">
    <name type="scientific">Caldithrix abyssi</name>
    <dbReference type="NCBI Taxonomy" id="187145"/>
    <lineage>
        <taxon>Bacteria</taxon>
        <taxon>Pseudomonadati</taxon>
        <taxon>Calditrichota</taxon>
        <taxon>Calditrichia</taxon>
        <taxon>Calditrichales</taxon>
        <taxon>Calditrichaceae</taxon>
        <taxon>Caldithrix</taxon>
    </lineage>
</organism>
<dbReference type="InterPro" id="IPR030665">
    <property type="entry name" value="KaiC"/>
</dbReference>
<evidence type="ECO:0000256" key="3">
    <source>
        <dbReference type="ARBA" id="ARBA00022679"/>
    </source>
</evidence>
<dbReference type="PIRSF" id="PIRSF039117">
    <property type="entry name" value="KaiC"/>
    <property type="match status" value="1"/>
</dbReference>
<keyword evidence="2" id="KW-0597">Phosphoprotein</keyword>
<evidence type="ECO:0000256" key="4">
    <source>
        <dbReference type="ARBA" id="ARBA00022737"/>
    </source>
</evidence>
<proteinExistence type="predicted"/>
<keyword evidence="6" id="KW-0378">Hydrolase</keyword>
<name>A0A7V5LJ45_CALAY</name>
<sequence length="558" mass="63077">MSKELLQKASTGIQGLDEITGGGLPAGRPTLIYGGPGTGKTLFGLQFIAQGTAHNENGVILTFEETPEDLVINANSIGIDLQKLIDQKKVVIDYFDCTSKELQEAGLFNLEGLFLRLKAAIEEVGAKRVHLDTLESLFNLFENKEIVRGEFSRLFHWLRDKKLSTVVTGEISLYQAQPVTRYGLEEYVSDCVVYLDHRVERQVATRRLRIVKYRGSAHSTNEFPFLISDKGIILFPITSIRLDYKVDKERISTGIEGLDKMMQGGIYRGSTVLISGTAGTGKTSLGATFVHAACQRNEKALYVSFEESPAQIIRNMASIGLDLEKFVNKGLLQIYAFRPTMYGLEMHLTKLMGLITEVSPQVVVIDPINSFLTESEEHDVKLMLMRFADTLKEKNITAYFLSLTGGGEHTERTNVAISSIVDTWIVLRDLEQNGERNRTLFILKSRGHKHSNQVREYLITSQGIQLMEPYEGAAGLVTGAGRIAQKTREELELENLDQEIKRLENLIENRRKLFENQIELLKINFNSELETLKQKKAQFEQKKSRLEEQRRLIHKMRS</sequence>
<comment type="caution">
    <text evidence="9">The sequence shown here is derived from an EMBL/GenBank/DDBJ whole genome shotgun (WGS) entry which is preliminary data.</text>
</comment>
<dbReference type="PANTHER" id="PTHR42926:SF1">
    <property type="entry name" value="CIRCADIAN CLOCK OSCILLATOR PROTEIN KAIC 1"/>
    <property type="match status" value="1"/>
</dbReference>
<protein>
    <recommendedName>
        <fullName evidence="1">non-specific serine/threonine protein kinase</fullName>
        <ecNumber evidence="1">2.7.11.1</ecNumber>
    </recommendedName>
</protein>
<dbReference type="GO" id="GO:0016787">
    <property type="term" value="F:hydrolase activity"/>
    <property type="evidence" value="ECO:0007669"/>
    <property type="project" value="UniProtKB-KW"/>
</dbReference>
<dbReference type="PRINTS" id="PR01874">
    <property type="entry name" value="DNAREPAIRADA"/>
</dbReference>
<keyword evidence="7" id="KW-0175">Coiled coil</keyword>
<evidence type="ECO:0000256" key="5">
    <source>
        <dbReference type="ARBA" id="ARBA00022777"/>
    </source>
</evidence>
<reference evidence="9" key="1">
    <citation type="journal article" date="2020" name="mSystems">
        <title>Genome- and Community-Level Interaction Insights into Carbon Utilization and Element Cycling Functions of Hydrothermarchaeota in Hydrothermal Sediment.</title>
        <authorList>
            <person name="Zhou Z."/>
            <person name="Liu Y."/>
            <person name="Xu W."/>
            <person name="Pan J."/>
            <person name="Luo Z.H."/>
            <person name="Li M."/>
        </authorList>
    </citation>
    <scope>NUCLEOTIDE SEQUENCE [LARGE SCALE GENOMIC DNA]</scope>
    <source>
        <strain evidence="9">HyVt-76</strain>
    </source>
</reference>
<dbReference type="Pfam" id="PF06745">
    <property type="entry name" value="ATPase"/>
    <property type="match status" value="2"/>
</dbReference>
<dbReference type="InterPro" id="IPR027417">
    <property type="entry name" value="P-loop_NTPase"/>
</dbReference>
<evidence type="ECO:0000256" key="2">
    <source>
        <dbReference type="ARBA" id="ARBA00022553"/>
    </source>
</evidence>
<dbReference type="InterPro" id="IPR051347">
    <property type="entry name" value="Circadian_clock_KaiC-rel"/>
</dbReference>
<dbReference type="SUPFAM" id="SSF52540">
    <property type="entry name" value="P-loop containing nucleoside triphosphate hydrolases"/>
    <property type="match status" value="2"/>
</dbReference>
<evidence type="ECO:0000256" key="6">
    <source>
        <dbReference type="ARBA" id="ARBA00022801"/>
    </source>
</evidence>
<keyword evidence="5" id="KW-0418">Kinase</keyword>
<feature type="domain" description="KaiC" evidence="8">
    <location>
        <begin position="249"/>
        <end position="480"/>
    </location>
</feature>
<dbReference type="GO" id="GO:0005524">
    <property type="term" value="F:ATP binding"/>
    <property type="evidence" value="ECO:0007669"/>
    <property type="project" value="InterPro"/>
</dbReference>
<dbReference type="Gene3D" id="3.40.50.300">
    <property type="entry name" value="P-loop containing nucleotide triphosphate hydrolases"/>
    <property type="match status" value="2"/>
</dbReference>
<dbReference type="AlphaFoldDB" id="A0A7V5LJ45"/>
<keyword evidence="3" id="KW-0808">Transferase</keyword>
<evidence type="ECO:0000259" key="8">
    <source>
        <dbReference type="PROSITE" id="PS51146"/>
    </source>
</evidence>
<dbReference type="NCBIfam" id="NF006799">
    <property type="entry name" value="PRK09302.1"/>
    <property type="match status" value="1"/>
</dbReference>
<feature type="domain" description="KaiC" evidence="8">
    <location>
        <begin position="7"/>
        <end position="248"/>
    </location>
</feature>